<dbReference type="InterPro" id="IPR029058">
    <property type="entry name" value="AB_hydrolase_fold"/>
</dbReference>
<dbReference type="GeneID" id="66076991"/>
<evidence type="ECO:0000313" key="7">
    <source>
        <dbReference type="EMBL" id="KAG7094313.1"/>
    </source>
</evidence>
<evidence type="ECO:0000256" key="4">
    <source>
        <dbReference type="ARBA" id="ARBA00048461"/>
    </source>
</evidence>
<dbReference type="AlphaFoldDB" id="A0A9P7S360"/>
<feature type="signal peptide" evidence="5">
    <location>
        <begin position="1"/>
        <end position="17"/>
    </location>
</feature>
<name>A0A9P7S360_9AGAR</name>
<gene>
    <name evidence="7" type="ORF">E1B28_007915</name>
</gene>
<dbReference type="Gene3D" id="3.40.50.1820">
    <property type="entry name" value="alpha/beta hydrolase"/>
    <property type="match status" value="1"/>
</dbReference>
<keyword evidence="5" id="KW-0732">Signal</keyword>
<sequence length="296" mass="31473">MLRSFVILVALIAAVVASPTPEKRQSITILSSSQVASFKPYTFYASAAYCNPANTLAWNCGANCQANPTFKPVASGGDGDSVQFWYVGYDPTLATVIVGHQGTDFSKLDAILTDANFFLENLNPSLFPGVPSSVQVHNGFADEHAKTATQVLTAVQQALSANSANQVTVVGHSLGAALALLDAVYLRLQLPSSTNVKMINYASPRVGNPDFANYVDSHVPITHITNKKDIVPILPGRFLGFAHPNGEVHIKEDNTWASCPGHDNTDKQCIVGDVPNIFVGDPGDHSGPYDGVDMGC</sequence>
<comment type="similarity">
    <text evidence="2">Belongs to the AB hydrolase superfamily. Lipase family. Class 3 subfamily.</text>
</comment>
<organism evidence="7 8">
    <name type="scientific">Marasmius oreades</name>
    <name type="common">fairy-ring Marasmius</name>
    <dbReference type="NCBI Taxonomy" id="181124"/>
    <lineage>
        <taxon>Eukaryota</taxon>
        <taxon>Fungi</taxon>
        <taxon>Dikarya</taxon>
        <taxon>Basidiomycota</taxon>
        <taxon>Agaricomycotina</taxon>
        <taxon>Agaricomycetes</taxon>
        <taxon>Agaricomycetidae</taxon>
        <taxon>Agaricales</taxon>
        <taxon>Marasmiineae</taxon>
        <taxon>Marasmiaceae</taxon>
        <taxon>Marasmius</taxon>
    </lineage>
</organism>
<keyword evidence="8" id="KW-1185">Reference proteome</keyword>
<dbReference type="Pfam" id="PF01764">
    <property type="entry name" value="Lipase_3"/>
    <property type="match status" value="1"/>
</dbReference>
<dbReference type="SUPFAM" id="SSF53474">
    <property type="entry name" value="alpha/beta-Hydrolases"/>
    <property type="match status" value="1"/>
</dbReference>
<evidence type="ECO:0000256" key="2">
    <source>
        <dbReference type="ARBA" id="ARBA00043996"/>
    </source>
</evidence>
<reference evidence="7" key="1">
    <citation type="journal article" date="2021" name="Genome Biol. Evol.">
        <title>The assembled and annotated genome of the fairy-ring fungus Marasmius oreades.</title>
        <authorList>
            <person name="Hiltunen M."/>
            <person name="Ament-Velasquez S.L."/>
            <person name="Johannesson H."/>
        </authorList>
    </citation>
    <scope>NUCLEOTIDE SEQUENCE</scope>
    <source>
        <strain evidence="7">03SP1</strain>
    </source>
</reference>
<feature type="domain" description="Fungal lipase-type" evidence="6">
    <location>
        <begin position="99"/>
        <end position="237"/>
    </location>
</feature>
<comment type="catalytic activity">
    <reaction evidence="4">
        <text>a monoacylglycerol + H2O = glycerol + a fatty acid + H(+)</text>
        <dbReference type="Rhea" id="RHEA:15245"/>
        <dbReference type="ChEBI" id="CHEBI:15377"/>
        <dbReference type="ChEBI" id="CHEBI:15378"/>
        <dbReference type="ChEBI" id="CHEBI:17408"/>
        <dbReference type="ChEBI" id="CHEBI:17754"/>
        <dbReference type="ChEBI" id="CHEBI:28868"/>
    </reaction>
</comment>
<comment type="caution">
    <text evidence="7">The sequence shown here is derived from an EMBL/GenBank/DDBJ whole genome shotgun (WGS) entry which is preliminary data.</text>
</comment>
<dbReference type="KEGG" id="more:E1B28_007915"/>
<evidence type="ECO:0000256" key="3">
    <source>
        <dbReference type="ARBA" id="ARBA00047591"/>
    </source>
</evidence>
<proteinExistence type="inferred from homology"/>
<dbReference type="EMBL" id="CM032184">
    <property type="protein sequence ID" value="KAG7094313.1"/>
    <property type="molecule type" value="Genomic_DNA"/>
</dbReference>
<dbReference type="OrthoDB" id="426718at2759"/>
<evidence type="ECO:0000256" key="1">
    <source>
        <dbReference type="ARBA" id="ARBA00023157"/>
    </source>
</evidence>
<dbReference type="InterPro" id="IPR051218">
    <property type="entry name" value="Sec_MonoDiacylglyc_Lipase"/>
</dbReference>
<dbReference type="RefSeq" id="XP_043010783.1">
    <property type="nucleotide sequence ID" value="XM_043152697.1"/>
</dbReference>
<dbReference type="InterPro" id="IPR002921">
    <property type="entry name" value="Fungal_lipase-type"/>
</dbReference>
<accession>A0A9P7S360</accession>
<evidence type="ECO:0000256" key="5">
    <source>
        <dbReference type="SAM" id="SignalP"/>
    </source>
</evidence>
<evidence type="ECO:0000259" key="6">
    <source>
        <dbReference type="Pfam" id="PF01764"/>
    </source>
</evidence>
<dbReference type="CDD" id="cd00519">
    <property type="entry name" value="Lipase_3"/>
    <property type="match status" value="1"/>
</dbReference>
<evidence type="ECO:0000313" key="8">
    <source>
        <dbReference type="Proteomes" id="UP001049176"/>
    </source>
</evidence>
<feature type="chain" id="PRO_5040321440" description="Fungal lipase-type domain-containing protein" evidence="5">
    <location>
        <begin position="18"/>
        <end position="296"/>
    </location>
</feature>
<dbReference type="PANTHER" id="PTHR45856">
    <property type="entry name" value="ALPHA/BETA-HYDROLASES SUPERFAMILY PROTEIN"/>
    <property type="match status" value="1"/>
</dbReference>
<protein>
    <recommendedName>
        <fullName evidence="6">Fungal lipase-type domain-containing protein</fullName>
    </recommendedName>
</protein>
<comment type="catalytic activity">
    <reaction evidence="3">
        <text>a diacylglycerol + H2O = a monoacylglycerol + a fatty acid + H(+)</text>
        <dbReference type="Rhea" id="RHEA:32731"/>
        <dbReference type="ChEBI" id="CHEBI:15377"/>
        <dbReference type="ChEBI" id="CHEBI:15378"/>
        <dbReference type="ChEBI" id="CHEBI:17408"/>
        <dbReference type="ChEBI" id="CHEBI:18035"/>
        <dbReference type="ChEBI" id="CHEBI:28868"/>
    </reaction>
</comment>
<keyword evidence="1" id="KW-1015">Disulfide bond</keyword>
<dbReference type="PANTHER" id="PTHR45856:SF25">
    <property type="entry name" value="FUNGAL LIPASE-LIKE DOMAIN-CONTAINING PROTEIN"/>
    <property type="match status" value="1"/>
</dbReference>
<dbReference type="GO" id="GO:0006629">
    <property type="term" value="P:lipid metabolic process"/>
    <property type="evidence" value="ECO:0007669"/>
    <property type="project" value="InterPro"/>
</dbReference>
<dbReference type="Proteomes" id="UP001049176">
    <property type="component" value="Chromosome 4"/>
</dbReference>